<evidence type="ECO:0000256" key="2">
    <source>
        <dbReference type="ARBA" id="ARBA00023034"/>
    </source>
</evidence>
<dbReference type="InterPro" id="IPR038261">
    <property type="entry name" value="GPP34-like_sf"/>
</dbReference>
<sequence length="248" mass="26507">MTQQPDEPSIEARAKTPWTANSPGSPILPEDLLLLLFQPESGVIAGENTLFYVLAGAVLADLALHESVAITTTRAGSINVEAVREKAPPSDEILLSAWEYVSDKPRGVQTVLPAIGPRLRHPLLERLIARGDIRRGNRKVLGFFKMTVLKDSQNGRRAGLLKEVRDVLVDGTEPTARIAALAALIGASGALPQFDPQIPWTSAVINRAQELKRGNWGAGATSEAVTRTMTAVIVNSVISTAAVASSHQ</sequence>
<evidence type="ECO:0000313" key="6">
    <source>
        <dbReference type="EMBL" id="MFC5855990.1"/>
    </source>
</evidence>
<evidence type="ECO:0000313" key="7">
    <source>
        <dbReference type="Proteomes" id="UP001596180"/>
    </source>
</evidence>
<keyword evidence="2" id="KW-0333">Golgi apparatus</keyword>
<dbReference type="InterPro" id="IPR008628">
    <property type="entry name" value="GPP34-like"/>
</dbReference>
<feature type="region of interest" description="Disordered" evidence="5">
    <location>
        <begin position="1"/>
        <end position="23"/>
    </location>
</feature>
<dbReference type="Gene3D" id="1.10.3630.10">
    <property type="entry name" value="yeast vps74-n-term truncation variant domain like"/>
    <property type="match status" value="1"/>
</dbReference>
<organism evidence="6 7">
    <name type="scientific">Streptomyces chlorus</name>
    <dbReference type="NCBI Taxonomy" id="887452"/>
    <lineage>
        <taxon>Bacteria</taxon>
        <taxon>Bacillati</taxon>
        <taxon>Actinomycetota</taxon>
        <taxon>Actinomycetes</taxon>
        <taxon>Kitasatosporales</taxon>
        <taxon>Streptomycetaceae</taxon>
        <taxon>Streptomyces</taxon>
    </lineage>
</organism>
<gene>
    <name evidence="6" type="ORF">ACFPZI_30740</name>
</gene>
<protein>
    <submittedName>
        <fullName evidence="6">GPP34 family phosphoprotein</fullName>
    </submittedName>
</protein>
<evidence type="ECO:0000256" key="5">
    <source>
        <dbReference type="SAM" id="MobiDB-lite"/>
    </source>
</evidence>
<dbReference type="Proteomes" id="UP001596180">
    <property type="component" value="Unassembled WGS sequence"/>
</dbReference>
<proteinExistence type="predicted"/>
<name>A0ABW1E671_9ACTN</name>
<comment type="subcellular location">
    <subcellularLocation>
        <location evidence="1">Golgi apparatus membrane</location>
        <topology evidence="1">Peripheral membrane protein</topology>
        <orientation evidence="1">Cytoplasmic side</orientation>
    </subcellularLocation>
</comment>
<keyword evidence="4" id="KW-0472">Membrane</keyword>
<comment type="caution">
    <text evidence="6">The sequence shown here is derived from an EMBL/GenBank/DDBJ whole genome shotgun (WGS) entry which is preliminary data.</text>
</comment>
<reference evidence="7" key="1">
    <citation type="journal article" date="2019" name="Int. J. Syst. Evol. Microbiol.">
        <title>The Global Catalogue of Microorganisms (GCM) 10K type strain sequencing project: providing services to taxonomists for standard genome sequencing and annotation.</title>
        <authorList>
            <consortium name="The Broad Institute Genomics Platform"/>
            <consortium name="The Broad Institute Genome Sequencing Center for Infectious Disease"/>
            <person name="Wu L."/>
            <person name="Ma J."/>
        </authorList>
    </citation>
    <scope>NUCLEOTIDE SEQUENCE [LARGE SCALE GENOMIC DNA]</scope>
    <source>
        <strain evidence="7">JCM 10411</strain>
    </source>
</reference>
<evidence type="ECO:0000256" key="1">
    <source>
        <dbReference type="ARBA" id="ARBA00004255"/>
    </source>
</evidence>
<keyword evidence="7" id="KW-1185">Reference proteome</keyword>
<dbReference type="EMBL" id="JBHSOA010000085">
    <property type="protein sequence ID" value="MFC5855990.1"/>
    <property type="molecule type" value="Genomic_DNA"/>
</dbReference>
<accession>A0ABW1E671</accession>
<dbReference type="Pfam" id="PF05719">
    <property type="entry name" value="GPP34"/>
    <property type="match status" value="1"/>
</dbReference>
<dbReference type="RefSeq" id="WP_381369941.1">
    <property type="nucleotide sequence ID" value="NZ_JBHSOA010000085.1"/>
</dbReference>
<evidence type="ECO:0000256" key="3">
    <source>
        <dbReference type="ARBA" id="ARBA00023121"/>
    </source>
</evidence>
<evidence type="ECO:0000256" key="4">
    <source>
        <dbReference type="ARBA" id="ARBA00023136"/>
    </source>
</evidence>
<keyword evidence="3" id="KW-0446">Lipid-binding</keyword>